<feature type="compositionally biased region" description="Polar residues" evidence="1">
    <location>
        <begin position="10"/>
        <end position="21"/>
    </location>
</feature>
<dbReference type="AlphaFoldDB" id="A0A9W4UMU3"/>
<keyword evidence="3" id="KW-1185">Reference proteome</keyword>
<sequence>MMQYFATPLRPSQQTTHSLRASQYRPSRKRKRDDDSEEPPPLAPPVASPRSDSASGLTPPPEPFPHHPAKHVRNTVTNAKLHESIAALNPPVFAANALSRAQPVRGHSQRSTLRGSHLDILTTTMHCCLLAGDYDRADRAWARILRTHAAGNPLDPRYHGRWGVGAELLLRRRATTHVSHQDTESKTQQNQTQPGDPAHIYTRHGLELAQDYYERLIIQYPFRKTSPNAVDARAFYPPLFTTWIRAILDRSRRDRSQYQEHLRRRSSSAASDDAEDDTIVLSLEEIRTQELSHAQELCERLDQVIISPPFDKHTELLFLRGNVGLWISDLIVGRTPIAAGQDQQAAWDDMSMTDHSDVNAASESTDNQRKYRQSLHQLHLARDFFTRAETHGAGSLDAAKAGIDVRIKSLGKQMSTFD</sequence>
<dbReference type="GO" id="GO:0001181">
    <property type="term" value="F:RNA polymerase I general transcription initiation factor activity"/>
    <property type="evidence" value="ECO:0007669"/>
    <property type="project" value="InterPro"/>
</dbReference>
<dbReference type="InterPro" id="IPR053029">
    <property type="entry name" value="RNA_pol_I-specific_init_factor"/>
</dbReference>
<evidence type="ECO:0000256" key="1">
    <source>
        <dbReference type="SAM" id="MobiDB-lite"/>
    </source>
</evidence>
<proteinExistence type="predicted"/>
<dbReference type="GO" id="GO:0017025">
    <property type="term" value="F:TBP-class protein binding"/>
    <property type="evidence" value="ECO:0007669"/>
    <property type="project" value="TreeGrafter"/>
</dbReference>
<feature type="region of interest" description="Disordered" evidence="1">
    <location>
        <begin position="175"/>
        <end position="197"/>
    </location>
</feature>
<gene>
    <name evidence="2" type="ORF">PDIGIT_LOCUS10660</name>
</gene>
<dbReference type="PANTHER" id="PTHR28244">
    <property type="entry name" value="RNA POLYMERASE I-SPECIFIC TRANSCRIPTION INITIATION FACTOR RRN11"/>
    <property type="match status" value="1"/>
</dbReference>
<dbReference type="GO" id="GO:0042790">
    <property type="term" value="P:nucleolar large rRNA transcription by RNA polymerase I"/>
    <property type="evidence" value="ECO:0007669"/>
    <property type="project" value="TreeGrafter"/>
</dbReference>
<feature type="region of interest" description="Disordered" evidence="1">
    <location>
        <begin position="1"/>
        <end position="70"/>
    </location>
</feature>
<name>A0A9W4UMU3_9PLEO</name>
<dbReference type="Pfam" id="PF04090">
    <property type="entry name" value="Rrn11"/>
    <property type="match status" value="1"/>
</dbReference>
<reference evidence="2" key="1">
    <citation type="submission" date="2023-01" db="EMBL/GenBank/DDBJ databases">
        <authorList>
            <person name="Van Ghelder C."/>
            <person name="Rancurel C."/>
        </authorList>
    </citation>
    <scope>NUCLEOTIDE SEQUENCE</scope>
    <source>
        <strain evidence="2">CNCM I-4278</strain>
    </source>
</reference>
<accession>A0A9W4UMU3</accession>
<dbReference type="GO" id="GO:0001164">
    <property type="term" value="F:RNA polymerase I core promoter sequence-specific DNA binding"/>
    <property type="evidence" value="ECO:0007669"/>
    <property type="project" value="InterPro"/>
</dbReference>
<dbReference type="EMBL" id="CAOQHR010000007">
    <property type="protein sequence ID" value="CAI6337547.1"/>
    <property type="molecule type" value="Genomic_DNA"/>
</dbReference>
<dbReference type="PANTHER" id="PTHR28244:SF1">
    <property type="entry name" value="RNA POLYMERASE I-SPECIFIC TRANSCRIPTION INITIATION FACTOR RRN11"/>
    <property type="match status" value="1"/>
</dbReference>
<dbReference type="Proteomes" id="UP001152607">
    <property type="component" value="Unassembled WGS sequence"/>
</dbReference>
<organism evidence="2 3">
    <name type="scientific">Periconia digitata</name>
    <dbReference type="NCBI Taxonomy" id="1303443"/>
    <lineage>
        <taxon>Eukaryota</taxon>
        <taxon>Fungi</taxon>
        <taxon>Dikarya</taxon>
        <taxon>Ascomycota</taxon>
        <taxon>Pezizomycotina</taxon>
        <taxon>Dothideomycetes</taxon>
        <taxon>Pleosporomycetidae</taxon>
        <taxon>Pleosporales</taxon>
        <taxon>Massarineae</taxon>
        <taxon>Periconiaceae</taxon>
        <taxon>Periconia</taxon>
    </lineage>
</organism>
<dbReference type="OrthoDB" id="2159786at2759"/>
<comment type="caution">
    <text evidence="2">The sequence shown here is derived from an EMBL/GenBank/DDBJ whole genome shotgun (WGS) entry which is preliminary data.</text>
</comment>
<protein>
    <submittedName>
        <fullName evidence="2">Uncharacterized protein</fullName>
    </submittedName>
</protein>
<evidence type="ECO:0000313" key="2">
    <source>
        <dbReference type="EMBL" id="CAI6337547.1"/>
    </source>
</evidence>
<dbReference type="InterPro" id="IPR007224">
    <property type="entry name" value="TIF_Rrn11"/>
</dbReference>
<dbReference type="GO" id="GO:0070860">
    <property type="term" value="C:RNA polymerase I core factor complex"/>
    <property type="evidence" value="ECO:0007669"/>
    <property type="project" value="TreeGrafter"/>
</dbReference>
<evidence type="ECO:0000313" key="3">
    <source>
        <dbReference type="Proteomes" id="UP001152607"/>
    </source>
</evidence>